<organism evidence="8 9">
    <name type="scientific">Cladophialophora psammophila CBS 110553</name>
    <dbReference type="NCBI Taxonomy" id="1182543"/>
    <lineage>
        <taxon>Eukaryota</taxon>
        <taxon>Fungi</taxon>
        <taxon>Dikarya</taxon>
        <taxon>Ascomycota</taxon>
        <taxon>Pezizomycotina</taxon>
        <taxon>Eurotiomycetes</taxon>
        <taxon>Chaetothyriomycetidae</taxon>
        <taxon>Chaetothyriales</taxon>
        <taxon>Herpotrichiellaceae</taxon>
        <taxon>Cladophialophora</taxon>
    </lineage>
</organism>
<dbReference type="HOGENOM" id="CLU_022195_0_0_1"/>
<keyword evidence="3 6" id="KW-0479">Metal-binding</keyword>
<keyword evidence="9" id="KW-1185">Reference proteome</keyword>
<dbReference type="GO" id="GO:0016705">
    <property type="term" value="F:oxidoreductase activity, acting on paired donors, with incorporation or reduction of molecular oxygen"/>
    <property type="evidence" value="ECO:0007669"/>
    <property type="project" value="InterPro"/>
</dbReference>
<dbReference type="InterPro" id="IPR036396">
    <property type="entry name" value="Cyt_P450_sf"/>
</dbReference>
<comment type="cofactor">
    <cofactor evidence="1 6">
        <name>heme</name>
        <dbReference type="ChEBI" id="CHEBI:30413"/>
    </cofactor>
</comment>
<dbReference type="PROSITE" id="PS00086">
    <property type="entry name" value="CYTOCHROME_P450"/>
    <property type="match status" value="1"/>
</dbReference>
<evidence type="ECO:0008006" key="10">
    <source>
        <dbReference type="Google" id="ProtNLM"/>
    </source>
</evidence>
<dbReference type="AlphaFoldDB" id="W9WP97"/>
<comment type="similarity">
    <text evidence="2 7">Belongs to the cytochrome P450 family.</text>
</comment>
<evidence type="ECO:0000256" key="5">
    <source>
        <dbReference type="ARBA" id="ARBA00023004"/>
    </source>
</evidence>
<dbReference type="eggNOG" id="KOG0156">
    <property type="taxonomic scope" value="Eukaryota"/>
</dbReference>
<evidence type="ECO:0000313" key="9">
    <source>
        <dbReference type="Proteomes" id="UP000019471"/>
    </source>
</evidence>
<keyword evidence="6 7" id="KW-0349">Heme</keyword>
<dbReference type="OrthoDB" id="1844152at2759"/>
<dbReference type="RefSeq" id="XP_007749394.1">
    <property type="nucleotide sequence ID" value="XM_007751204.1"/>
</dbReference>
<dbReference type="InterPro" id="IPR001128">
    <property type="entry name" value="Cyt_P450"/>
</dbReference>
<sequence length="450" mass="51258">MEYCHRPRELMWKGYTQYPDQIWGLDTNDGLKVVLPPRFLDELKSHPDLSFKVSIDSDMQIEYTRFGGPPEYVINTIKGSLNISLPAFTPVIHKIVRDNLERVIGDYPDWTPVKVHDRILKLVGTSNARVFHSAAVSQSEEWVDAATGYVITTFDCIKALKAWPPYLRPFVYRFLPERAAILDQWRRARPFVEASVRQKQKMNNAFLESPGSMLDHLCAVQNGAFSRDIDKQLLFQMTLVAVGTVTTFASITQALYDLAYRPEYIAALREEVESAPREANQLFSRTSLAHMKKLDSFIKESQRLSAPDLTTFQRAATADVTLSDGTVIPTGTRLEIATSAIHLDEKNYEHPNQFDGLRFYRARLEPGAENRHLYVSVGKNDLSFGYGRHACPGRFLGHINIKLIMAEILLNYDFKLPDGAERPKNGEFEAIVSPDPEIEIFMKNRWPDEA</sequence>
<dbReference type="InterPro" id="IPR017972">
    <property type="entry name" value="Cyt_P450_CS"/>
</dbReference>
<dbReference type="Pfam" id="PF00067">
    <property type="entry name" value="p450"/>
    <property type="match status" value="1"/>
</dbReference>
<dbReference type="GO" id="GO:0004497">
    <property type="term" value="F:monooxygenase activity"/>
    <property type="evidence" value="ECO:0007669"/>
    <property type="project" value="UniProtKB-KW"/>
</dbReference>
<proteinExistence type="inferred from homology"/>
<dbReference type="SUPFAM" id="SSF48264">
    <property type="entry name" value="Cytochrome P450"/>
    <property type="match status" value="1"/>
</dbReference>
<evidence type="ECO:0000256" key="2">
    <source>
        <dbReference type="ARBA" id="ARBA00010617"/>
    </source>
</evidence>
<dbReference type="PANTHER" id="PTHR46206:SF7">
    <property type="entry name" value="P450, PUTATIVE (EUROFUNG)-RELATED"/>
    <property type="match status" value="1"/>
</dbReference>
<dbReference type="GO" id="GO:0020037">
    <property type="term" value="F:heme binding"/>
    <property type="evidence" value="ECO:0007669"/>
    <property type="project" value="InterPro"/>
</dbReference>
<dbReference type="GO" id="GO:0005506">
    <property type="term" value="F:iron ion binding"/>
    <property type="evidence" value="ECO:0007669"/>
    <property type="project" value="InterPro"/>
</dbReference>
<evidence type="ECO:0000256" key="7">
    <source>
        <dbReference type="RuleBase" id="RU000461"/>
    </source>
</evidence>
<accession>W9WP97</accession>
<dbReference type="EMBL" id="AMGX01000020">
    <property type="protein sequence ID" value="EXJ66476.1"/>
    <property type="molecule type" value="Genomic_DNA"/>
</dbReference>
<evidence type="ECO:0000256" key="4">
    <source>
        <dbReference type="ARBA" id="ARBA00023002"/>
    </source>
</evidence>
<evidence type="ECO:0000313" key="8">
    <source>
        <dbReference type="EMBL" id="EXJ66476.1"/>
    </source>
</evidence>
<dbReference type="InterPro" id="IPR002403">
    <property type="entry name" value="Cyt_P450_E_grp-IV"/>
</dbReference>
<dbReference type="PRINTS" id="PR00465">
    <property type="entry name" value="EP450IV"/>
</dbReference>
<dbReference type="PANTHER" id="PTHR46206">
    <property type="entry name" value="CYTOCHROME P450"/>
    <property type="match status" value="1"/>
</dbReference>
<keyword evidence="4 7" id="KW-0560">Oxidoreductase</keyword>
<dbReference type="Gene3D" id="1.10.630.10">
    <property type="entry name" value="Cytochrome P450"/>
    <property type="match status" value="1"/>
</dbReference>
<dbReference type="GeneID" id="19195321"/>
<gene>
    <name evidence="8" type="ORF">A1O5_10628</name>
</gene>
<evidence type="ECO:0000256" key="1">
    <source>
        <dbReference type="ARBA" id="ARBA00001971"/>
    </source>
</evidence>
<evidence type="ECO:0000256" key="6">
    <source>
        <dbReference type="PIRSR" id="PIRSR602403-1"/>
    </source>
</evidence>
<protein>
    <recommendedName>
        <fullName evidence="10">Cytochrome P450 monooxygenase</fullName>
    </recommendedName>
</protein>
<evidence type="ECO:0000256" key="3">
    <source>
        <dbReference type="ARBA" id="ARBA00022723"/>
    </source>
</evidence>
<dbReference type="Proteomes" id="UP000019471">
    <property type="component" value="Unassembled WGS sequence"/>
</dbReference>
<name>W9WP97_9EURO</name>
<feature type="binding site" description="axial binding residue" evidence="6">
    <location>
        <position position="391"/>
    </location>
    <ligand>
        <name>heme</name>
        <dbReference type="ChEBI" id="CHEBI:30413"/>
    </ligand>
    <ligandPart>
        <name>Fe</name>
        <dbReference type="ChEBI" id="CHEBI:18248"/>
    </ligandPart>
</feature>
<dbReference type="CDD" id="cd11041">
    <property type="entry name" value="CYP503A1-like"/>
    <property type="match status" value="1"/>
</dbReference>
<comment type="caution">
    <text evidence="8">The sequence shown here is derived from an EMBL/GenBank/DDBJ whole genome shotgun (WGS) entry which is preliminary data.</text>
</comment>
<keyword evidence="7" id="KW-0503">Monooxygenase</keyword>
<keyword evidence="5 6" id="KW-0408">Iron</keyword>
<dbReference type="STRING" id="1182543.W9WP97"/>
<reference evidence="8 9" key="1">
    <citation type="submission" date="2013-03" db="EMBL/GenBank/DDBJ databases">
        <title>The Genome Sequence of Cladophialophora psammophila CBS 110553.</title>
        <authorList>
            <consortium name="The Broad Institute Genomics Platform"/>
            <person name="Cuomo C."/>
            <person name="de Hoog S."/>
            <person name="Gorbushina A."/>
            <person name="Walker B."/>
            <person name="Young S.K."/>
            <person name="Zeng Q."/>
            <person name="Gargeya S."/>
            <person name="Fitzgerald M."/>
            <person name="Haas B."/>
            <person name="Abouelleil A."/>
            <person name="Allen A.W."/>
            <person name="Alvarado L."/>
            <person name="Arachchi H.M."/>
            <person name="Berlin A.M."/>
            <person name="Chapman S.B."/>
            <person name="Gainer-Dewar J."/>
            <person name="Goldberg J."/>
            <person name="Griggs A."/>
            <person name="Gujja S."/>
            <person name="Hansen M."/>
            <person name="Howarth C."/>
            <person name="Imamovic A."/>
            <person name="Ireland A."/>
            <person name="Larimer J."/>
            <person name="McCowan C."/>
            <person name="Murphy C."/>
            <person name="Pearson M."/>
            <person name="Poon T.W."/>
            <person name="Priest M."/>
            <person name="Roberts A."/>
            <person name="Saif S."/>
            <person name="Shea T."/>
            <person name="Sisk P."/>
            <person name="Sykes S."/>
            <person name="Wortman J."/>
            <person name="Nusbaum C."/>
            <person name="Birren B."/>
        </authorList>
    </citation>
    <scope>NUCLEOTIDE SEQUENCE [LARGE SCALE GENOMIC DNA]</scope>
    <source>
        <strain evidence="8 9">CBS 110553</strain>
    </source>
</reference>